<dbReference type="PANTHER" id="PTHR33744:SF1">
    <property type="entry name" value="DNA-BINDING TRANSCRIPTIONAL ACTIVATOR ADER"/>
    <property type="match status" value="1"/>
</dbReference>
<keyword evidence="4" id="KW-1185">Reference proteome</keyword>
<dbReference type="InterPro" id="IPR042070">
    <property type="entry name" value="PucR_C-HTH_sf"/>
</dbReference>
<protein>
    <submittedName>
        <fullName evidence="3">PucR-like helix-turn-helix protein</fullName>
    </submittedName>
</protein>
<dbReference type="AlphaFoldDB" id="A0A3D9SN22"/>
<proteinExistence type="predicted"/>
<evidence type="ECO:0000259" key="2">
    <source>
        <dbReference type="Pfam" id="PF25906"/>
    </source>
</evidence>
<dbReference type="InterPro" id="IPR025736">
    <property type="entry name" value="PucR_C-HTH_dom"/>
</dbReference>
<sequence length="404" mass="44710">MTPTTRIDLQVTGKDLAERCLVLRCYVPQIAAEAAEEILRQTPEYAESPDPRYQEVVRWSTEWTIDHFMALMINPDLPSTDILRFWRDLGFGEACEGRGLVPLQTSLRVGAGVAIRRLTEEADLLGMDTSAQTMAQIADALFTYHNRLTASAAEGHAEASEDTANRFQIGRRRLVDLLVSEDPPTAKIAELAQAIRWPIPKAVGAIALDRLPGERGPLPPDVLVGFHLPEPCLIVPDPEGPGRRASLEAMLQGAVGAIGPAVAVPEAAKSLRWARQALTLVRDRVLPGEGPVFVTDHLAMLMLMQDPDLAARAVERRLAPLLQSRRSGRVALAETLIACFECRFNATEVAQRLHMHPQTIRYRVRKLQDLFGEQLNDPSRHLELHMLLHLWLATARENEAGAIS</sequence>
<dbReference type="Proteomes" id="UP000256661">
    <property type="component" value="Unassembled WGS sequence"/>
</dbReference>
<dbReference type="InterPro" id="IPR058663">
    <property type="entry name" value="PucR-like_N"/>
</dbReference>
<dbReference type="InterPro" id="IPR051448">
    <property type="entry name" value="CdaR-like_regulators"/>
</dbReference>
<organism evidence="3 4">
    <name type="scientific">Thermomonospora umbrina</name>
    <dbReference type="NCBI Taxonomy" id="111806"/>
    <lineage>
        <taxon>Bacteria</taxon>
        <taxon>Bacillati</taxon>
        <taxon>Actinomycetota</taxon>
        <taxon>Actinomycetes</taxon>
        <taxon>Streptosporangiales</taxon>
        <taxon>Thermomonosporaceae</taxon>
        <taxon>Thermomonospora</taxon>
    </lineage>
</organism>
<dbReference type="Gene3D" id="1.10.10.2840">
    <property type="entry name" value="PucR C-terminal helix-turn-helix domain"/>
    <property type="match status" value="1"/>
</dbReference>
<feature type="domain" description="PucR C-terminal helix-turn-helix" evidence="1">
    <location>
        <begin position="332"/>
        <end position="389"/>
    </location>
</feature>
<comment type="caution">
    <text evidence="3">The sequence shown here is derived from an EMBL/GenBank/DDBJ whole genome shotgun (WGS) entry which is preliminary data.</text>
</comment>
<gene>
    <name evidence="3" type="ORF">DFJ69_2799</name>
</gene>
<dbReference type="RefSeq" id="WP_116022839.1">
    <property type="nucleotide sequence ID" value="NZ_QTTT01000001.1"/>
</dbReference>
<evidence type="ECO:0000313" key="3">
    <source>
        <dbReference type="EMBL" id="REE97332.1"/>
    </source>
</evidence>
<dbReference type="Pfam" id="PF13556">
    <property type="entry name" value="HTH_30"/>
    <property type="match status" value="1"/>
</dbReference>
<accession>A0A3D9SN22</accession>
<reference evidence="3 4" key="1">
    <citation type="submission" date="2018-08" db="EMBL/GenBank/DDBJ databases">
        <title>Sequencing the genomes of 1000 actinobacteria strains.</title>
        <authorList>
            <person name="Klenk H.-P."/>
        </authorList>
    </citation>
    <scope>NUCLEOTIDE SEQUENCE [LARGE SCALE GENOMIC DNA]</scope>
    <source>
        <strain evidence="3 4">DSM 43927</strain>
    </source>
</reference>
<dbReference type="PANTHER" id="PTHR33744">
    <property type="entry name" value="CARBOHYDRATE DIACID REGULATOR"/>
    <property type="match status" value="1"/>
</dbReference>
<dbReference type="OrthoDB" id="3190266at2"/>
<evidence type="ECO:0000259" key="1">
    <source>
        <dbReference type="Pfam" id="PF13556"/>
    </source>
</evidence>
<feature type="domain" description="PucR-like N-terminal" evidence="2">
    <location>
        <begin position="20"/>
        <end position="179"/>
    </location>
</feature>
<dbReference type="EMBL" id="QTTT01000001">
    <property type="protein sequence ID" value="REE97332.1"/>
    <property type="molecule type" value="Genomic_DNA"/>
</dbReference>
<name>A0A3D9SN22_9ACTN</name>
<evidence type="ECO:0000313" key="4">
    <source>
        <dbReference type="Proteomes" id="UP000256661"/>
    </source>
</evidence>
<dbReference type="Pfam" id="PF25906">
    <property type="entry name" value="PucR-like_N"/>
    <property type="match status" value="1"/>
</dbReference>